<keyword evidence="3" id="KW-1185">Reference proteome</keyword>
<feature type="region of interest" description="Disordered" evidence="1">
    <location>
        <begin position="1"/>
        <end position="61"/>
    </location>
</feature>
<evidence type="ECO:0000313" key="2">
    <source>
        <dbReference type="EMBL" id="MCP2165039.1"/>
    </source>
</evidence>
<dbReference type="AlphaFoldDB" id="A0AAE3GCV1"/>
<gene>
    <name evidence="2" type="ORF">LX83_001888</name>
</gene>
<sequence>MRDHHEASEISPVPAPGPDAVPAELFRGIHAMPPAGQQARDVAAVGIAPPNSGRGDNGDHA</sequence>
<dbReference type="Proteomes" id="UP001206128">
    <property type="component" value="Unassembled WGS sequence"/>
</dbReference>
<dbReference type="RefSeq" id="WP_253769483.1">
    <property type="nucleotide sequence ID" value="NZ_JAMTCK010000004.1"/>
</dbReference>
<organism evidence="2 3">
    <name type="scientific">Goodfellowiella coeruleoviolacea</name>
    <dbReference type="NCBI Taxonomy" id="334858"/>
    <lineage>
        <taxon>Bacteria</taxon>
        <taxon>Bacillati</taxon>
        <taxon>Actinomycetota</taxon>
        <taxon>Actinomycetes</taxon>
        <taxon>Pseudonocardiales</taxon>
        <taxon>Pseudonocardiaceae</taxon>
        <taxon>Goodfellowiella</taxon>
    </lineage>
</organism>
<protein>
    <submittedName>
        <fullName evidence="2">Uncharacterized protein</fullName>
    </submittedName>
</protein>
<accession>A0AAE3GCV1</accession>
<dbReference type="EMBL" id="JAMTCK010000004">
    <property type="protein sequence ID" value="MCP2165039.1"/>
    <property type="molecule type" value="Genomic_DNA"/>
</dbReference>
<name>A0AAE3GCV1_9PSEU</name>
<proteinExistence type="predicted"/>
<comment type="caution">
    <text evidence="2">The sequence shown here is derived from an EMBL/GenBank/DDBJ whole genome shotgun (WGS) entry which is preliminary data.</text>
</comment>
<reference evidence="2" key="1">
    <citation type="submission" date="2022-06" db="EMBL/GenBank/DDBJ databases">
        <title>Genomic Encyclopedia of Archaeal and Bacterial Type Strains, Phase II (KMG-II): from individual species to whole genera.</title>
        <authorList>
            <person name="Goeker M."/>
        </authorList>
    </citation>
    <scope>NUCLEOTIDE SEQUENCE</scope>
    <source>
        <strain evidence="2">DSM 43935</strain>
    </source>
</reference>
<evidence type="ECO:0000256" key="1">
    <source>
        <dbReference type="SAM" id="MobiDB-lite"/>
    </source>
</evidence>
<evidence type="ECO:0000313" key="3">
    <source>
        <dbReference type="Proteomes" id="UP001206128"/>
    </source>
</evidence>